<organism evidence="1">
    <name type="scientific">Oryza brachyantha</name>
    <name type="common">malo sina</name>
    <dbReference type="NCBI Taxonomy" id="4533"/>
    <lineage>
        <taxon>Eukaryota</taxon>
        <taxon>Viridiplantae</taxon>
        <taxon>Streptophyta</taxon>
        <taxon>Embryophyta</taxon>
        <taxon>Tracheophyta</taxon>
        <taxon>Spermatophyta</taxon>
        <taxon>Magnoliopsida</taxon>
        <taxon>Liliopsida</taxon>
        <taxon>Poales</taxon>
        <taxon>Poaceae</taxon>
        <taxon>BOP clade</taxon>
        <taxon>Oryzoideae</taxon>
        <taxon>Oryzeae</taxon>
        <taxon>Oryzinae</taxon>
        <taxon>Oryza</taxon>
    </lineage>
</organism>
<dbReference type="AlphaFoldDB" id="J3N645"/>
<reference evidence="1" key="1">
    <citation type="journal article" date="2013" name="Nat. Commun.">
        <title>Whole-genome sequencing of Oryza brachyantha reveals mechanisms underlying Oryza genome evolution.</title>
        <authorList>
            <person name="Chen J."/>
            <person name="Huang Q."/>
            <person name="Gao D."/>
            <person name="Wang J."/>
            <person name="Lang Y."/>
            <person name="Liu T."/>
            <person name="Li B."/>
            <person name="Bai Z."/>
            <person name="Luis Goicoechea J."/>
            <person name="Liang C."/>
            <person name="Chen C."/>
            <person name="Zhang W."/>
            <person name="Sun S."/>
            <person name="Liao Y."/>
            <person name="Zhang X."/>
            <person name="Yang L."/>
            <person name="Song C."/>
            <person name="Wang M."/>
            <person name="Shi J."/>
            <person name="Liu G."/>
            <person name="Liu J."/>
            <person name="Zhou H."/>
            <person name="Zhou W."/>
            <person name="Yu Q."/>
            <person name="An N."/>
            <person name="Chen Y."/>
            <person name="Cai Q."/>
            <person name="Wang B."/>
            <person name="Liu B."/>
            <person name="Min J."/>
            <person name="Huang Y."/>
            <person name="Wu H."/>
            <person name="Li Z."/>
            <person name="Zhang Y."/>
            <person name="Yin Y."/>
            <person name="Song W."/>
            <person name="Jiang J."/>
            <person name="Jackson S.A."/>
            <person name="Wing R.A."/>
            <person name="Wang J."/>
            <person name="Chen M."/>
        </authorList>
    </citation>
    <scope>NUCLEOTIDE SEQUENCE [LARGE SCALE GENOMIC DNA]</scope>
    <source>
        <strain evidence="1">cv. IRGC 101232</strain>
    </source>
</reference>
<evidence type="ECO:0008006" key="3">
    <source>
        <dbReference type="Google" id="ProtNLM"/>
    </source>
</evidence>
<evidence type="ECO:0000313" key="1">
    <source>
        <dbReference type="EnsemblPlants" id="OB11G12810.1"/>
    </source>
</evidence>
<accession>J3N645</accession>
<protein>
    <recommendedName>
        <fullName evidence="3">F-box domain-containing protein</fullName>
    </recommendedName>
</protein>
<dbReference type="HOGENOM" id="CLU_2609844_0_0_1"/>
<name>J3N645_ORYBR</name>
<keyword evidence="2" id="KW-1185">Reference proteome</keyword>
<reference evidence="1" key="2">
    <citation type="submission" date="2013-04" db="UniProtKB">
        <authorList>
            <consortium name="EnsemblPlants"/>
        </authorList>
    </citation>
    <scope>IDENTIFICATION</scope>
</reference>
<proteinExistence type="predicted"/>
<dbReference type="Proteomes" id="UP000006038">
    <property type="component" value="Chromosome 11"/>
</dbReference>
<dbReference type="EnsemblPlants" id="OB11G12810.1">
    <property type="protein sequence ID" value="OB11G12810.1"/>
    <property type="gene ID" value="OB11G12810"/>
</dbReference>
<sequence>MLFCRLLSHGDRRRVRAVCRGWHVAARQKQSMVPSSLPPSLPWAAARTTTYQSLPDGEVHRFLDAPGTTVFGGLFDGFL</sequence>
<dbReference type="Gramene" id="OB11G12810.1">
    <property type="protein sequence ID" value="OB11G12810.1"/>
    <property type="gene ID" value="OB11G12810"/>
</dbReference>
<evidence type="ECO:0000313" key="2">
    <source>
        <dbReference type="Proteomes" id="UP000006038"/>
    </source>
</evidence>